<gene>
    <name evidence="1" type="ORF">JEQ47_02880</name>
</gene>
<dbReference type="AlphaFoldDB" id="A0A934IV51"/>
<dbReference type="Proteomes" id="UP000602124">
    <property type="component" value="Unassembled WGS sequence"/>
</dbReference>
<evidence type="ECO:0000313" key="2">
    <source>
        <dbReference type="Proteomes" id="UP000602124"/>
    </source>
</evidence>
<comment type="caution">
    <text evidence="1">The sequence shown here is derived from an EMBL/GenBank/DDBJ whole genome shotgun (WGS) entry which is preliminary data.</text>
</comment>
<keyword evidence="2" id="KW-1185">Reference proteome</keyword>
<accession>A0A934IV51</accession>
<sequence length="544" mass="60798">MEAVTRIEKIRSDYLAGVGRAWAGLERQLLLELVRSLDETAFAFHVAPNGAELLEQDTARNLMMSGASTALAPLLTLLRDDPGGVPWAPSDSRLARLADDHLIECGKFSVVHRLASLERYGLAEISFPSSDKLVIEVEDDGPEAGERAEGGWLGAQQRLRLAKLESSLVARKEIIGRRIGSYTTAAGGWSIAYDPDEETFGYHRDLAEVFAAGTAELDSLPPASMIGGRSFDEWNGVSVEAYGKVLHHIACATKLKSQQPRLNLRNLLTVFSRKEDIHELWGGGTKGRQVLDLLGLDADAAARLDRNHEIPIPYYIDFGRDFVLLPMFGALMNPIAGMTGQLRHLHRRDWDRSLNAREAVFRTDLAEELGSERYFVPGHGFNLQKDDGSDLTDVDAAVVDRKTGELCLIQLKWPDIYGRSLAERESRRTNLVKANEWVERVHRWIAGRNSADVCKALHLAHGSDRPVSLMVLTRHVADFVATRTFDRRAIWTSWPRLARTVSENRDDNFLAALVRRADRPAARHWKTVVNEYRFPGLSVEVRVS</sequence>
<organism evidence="1 2">
    <name type="scientific">Devosia sediminis</name>
    <dbReference type="NCBI Taxonomy" id="2798801"/>
    <lineage>
        <taxon>Bacteria</taxon>
        <taxon>Pseudomonadati</taxon>
        <taxon>Pseudomonadota</taxon>
        <taxon>Alphaproteobacteria</taxon>
        <taxon>Hyphomicrobiales</taxon>
        <taxon>Devosiaceae</taxon>
        <taxon>Devosia</taxon>
    </lineage>
</organism>
<dbReference type="RefSeq" id="WP_198874881.1">
    <property type="nucleotide sequence ID" value="NZ_JAEKMH010000001.1"/>
</dbReference>
<reference evidence="1" key="1">
    <citation type="submission" date="2020-12" db="EMBL/GenBank/DDBJ databases">
        <title>Devosia sp. MSA67 isolated from Mo River.</title>
        <authorList>
            <person name="Ma F."/>
            <person name="Zi Z."/>
        </authorList>
    </citation>
    <scope>NUCLEOTIDE SEQUENCE</scope>
    <source>
        <strain evidence="1">MSA67</strain>
    </source>
</reference>
<dbReference type="EMBL" id="JAEKMH010000001">
    <property type="protein sequence ID" value="MBJ3783656.1"/>
    <property type="molecule type" value="Genomic_DNA"/>
</dbReference>
<name>A0A934IV51_9HYPH</name>
<proteinExistence type="predicted"/>
<protein>
    <submittedName>
        <fullName evidence="1">Uncharacterized protein</fullName>
    </submittedName>
</protein>
<evidence type="ECO:0000313" key="1">
    <source>
        <dbReference type="EMBL" id="MBJ3783656.1"/>
    </source>
</evidence>